<feature type="transmembrane region" description="Helical" evidence="1">
    <location>
        <begin position="77"/>
        <end position="93"/>
    </location>
</feature>
<gene>
    <name evidence="2" type="ORF">SAMN02927914_04522</name>
</gene>
<feature type="transmembrane region" description="Helical" evidence="1">
    <location>
        <begin position="99"/>
        <end position="115"/>
    </location>
</feature>
<keyword evidence="1" id="KW-0472">Membrane</keyword>
<evidence type="ECO:0000313" key="3">
    <source>
        <dbReference type="Proteomes" id="UP000198588"/>
    </source>
</evidence>
<evidence type="ECO:0000256" key="1">
    <source>
        <dbReference type="SAM" id="Phobius"/>
    </source>
</evidence>
<organism evidence="2 3">
    <name type="scientific">Mesorhizobium qingshengii</name>
    <dbReference type="NCBI Taxonomy" id="1165689"/>
    <lineage>
        <taxon>Bacteria</taxon>
        <taxon>Pseudomonadati</taxon>
        <taxon>Pseudomonadota</taxon>
        <taxon>Alphaproteobacteria</taxon>
        <taxon>Hyphomicrobiales</taxon>
        <taxon>Phyllobacteriaceae</taxon>
        <taxon>Mesorhizobium</taxon>
    </lineage>
</organism>
<reference evidence="2 3" key="1">
    <citation type="submission" date="2016-10" db="EMBL/GenBank/DDBJ databases">
        <authorList>
            <person name="de Groot N.N."/>
        </authorList>
    </citation>
    <scope>NUCLEOTIDE SEQUENCE [LARGE SCALE GENOMIC DNA]</scope>
    <source>
        <strain evidence="2 3">CGMCC 1.12097</strain>
    </source>
</reference>
<accession>A0A1G5Z9I9</accession>
<dbReference type="EMBL" id="FMXM01000015">
    <property type="protein sequence ID" value="SDA91471.1"/>
    <property type="molecule type" value="Genomic_DNA"/>
</dbReference>
<proteinExistence type="predicted"/>
<keyword evidence="1" id="KW-0812">Transmembrane</keyword>
<name>A0A1G5Z9I9_9HYPH</name>
<dbReference type="Proteomes" id="UP000198588">
    <property type="component" value="Unassembled WGS sequence"/>
</dbReference>
<protein>
    <submittedName>
        <fullName evidence="2">Uncharacterized protein</fullName>
    </submittedName>
</protein>
<evidence type="ECO:0000313" key="2">
    <source>
        <dbReference type="EMBL" id="SDA91471.1"/>
    </source>
</evidence>
<feature type="transmembrane region" description="Helical" evidence="1">
    <location>
        <begin position="50"/>
        <end position="70"/>
    </location>
</feature>
<keyword evidence="1" id="KW-1133">Transmembrane helix</keyword>
<sequence>MSGCGPALNPVFEQRKPEGLTHVRDRLHRLFDVAGARLASSGVPMTVMSASWIVLGVATTIGCPLTAVLLSTPSIRMSALNVALFCGAVGAWLVGFEGALYPLLASFFVGLGCYARDHHRLRKTADQQCRLRPRFQPSRDLARCWPTRWAGTRRHACRSVRFGRSHHLRSRQLRIGSRLAVTDACFGRRAKGMLSRDYAKRDFGGA</sequence>
<dbReference type="AlphaFoldDB" id="A0A1G5Z9I9"/>